<organism evidence="13 14">
    <name type="scientific">Candidatus Magnetobacterium casense</name>
    <dbReference type="NCBI Taxonomy" id="1455061"/>
    <lineage>
        <taxon>Bacteria</taxon>
        <taxon>Pseudomonadati</taxon>
        <taxon>Nitrospirota</taxon>
        <taxon>Thermodesulfovibrionia</taxon>
        <taxon>Thermodesulfovibrionales</taxon>
        <taxon>Candidatus Magnetobacteriaceae</taxon>
        <taxon>Candidatus Magnetobacterium</taxon>
    </lineage>
</organism>
<dbReference type="Pfam" id="PF02407">
    <property type="entry name" value="Viral_Rep"/>
    <property type="match status" value="1"/>
</dbReference>
<proteinExistence type="predicted"/>
<evidence type="ECO:0000259" key="12">
    <source>
        <dbReference type="PROSITE" id="PS52020"/>
    </source>
</evidence>
<keyword evidence="1" id="KW-0808">Transferase</keyword>
<sequence>MAQDDPRSRSRTWCFTLNNYTPEEEEGCRLIETVYTIFGKEVGESGTPHLQGYLVFKNDKTRKQVSSLIPRAWLKQANADAIANAKYCSKEGDVFEKGKQPVTQKEKGKKERNNWTERLKRARDGDMQWLE</sequence>
<feature type="region of interest" description="Disordered" evidence="11">
    <location>
        <begin position="98"/>
        <end position="131"/>
    </location>
</feature>
<evidence type="ECO:0000256" key="4">
    <source>
        <dbReference type="ARBA" id="ARBA00022722"/>
    </source>
</evidence>
<feature type="non-terminal residue" evidence="13">
    <location>
        <position position="131"/>
    </location>
</feature>
<dbReference type="InterPro" id="IPR049912">
    <property type="entry name" value="CRESS_DNA_REP"/>
</dbReference>
<feature type="domain" description="CRESS-DNA virus Rep endonuclease" evidence="12">
    <location>
        <begin position="7"/>
        <end position="100"/>
    </location>
</feature>
<evidence type="ECO:0000256" key="10">
    <source>
        <dbReference type="ARBA" id="ARBA00023125"/>
    </source>
</evidence>
<evidence type="ECO:0000256" key="11">
    <source>
        <dbReference type="SAM" id="MobiDB-lite"/>
    </source>
</evidence>
<keyword evidence="9" id="KW-0190">Covalent protein-DNA linkage</keyword>
<keyword evidence="4" id="KW-0540">Nuclease</keyword>
<reference evidence="13 14" key="1">
    <citation type="journal article" date="2020" name="J Geophys Res Biogeosci">
        <title>Magnetotaxis as an Adaptation to Enable Bacterial Shuttling of Microbial Sulfur and Sulfur Cycling Across Aquatic Oxic#Anoxic Interfaces.</title>
        <authorList>
            <person name="Li J."/>
            <person name="Liu P."/>
            <person name="Wang J."/>
            <person name="Roberts A.P."/>
            <person name="Pan Y."/>
        </authorList>
    </citation>
    <scope>NUCLEOTIDE SEQUENCE [LARGE SCALE GENOMIC DNA]</scope>
    <source>
        <strain evidence="13 14">MYR-1_YQ</strain>
    </source>
</reference>
<evidence type="ECO:0000256" key="6">
    <source>
        <dbReference type="ARBA" id="ARBA00022741"/>
    </source>
</evidence>
<keyword evidence="8" id="KW-0378">Hydrolase</keyword>
<comment type="caution">
    <text evidence="13">The sequence shown here is derived from an EMBL/GenBank/DDBJ whole genome shotgun (WGS) entry which is preliminary data.</text>
</comment>
<accession>A0ABS6S404</accession>
<evidence type="ECO:0000256" key="8">
    <source>
        <dbReference type="ARBA" id="ARBA00022801"/>
    </source>
</evidence>
<dbReference type="EMBL" id="JABXWD010000684">
    <property type="protein sequence ID" value="MBV6343594.1"/>
    <property type="molecule type" value="Genomic_DNA"/>
</dbReference>
<dbReference type="PROSITE" id="PS52020">
    <property type="entry name" value="CRESS_DNA_REP"/>
    <property type="match status" value="1"/>
</dbReference>
<evidence type="ECO:0000313" key="13">
    <source>
        <dbReference type="EMBL" id="MBV6343594.1"/>
    </source>
</evidence>
<gene>
    <name evidence="13" type="ORF">HWQ67_18665</name>
</gene>
<keyword evidence="5" id="KW-0479">Metal-binding</keyword>
<protein>
    <recommendedName>
        <fullName evidence="12">CRESS-DNA virus Rep endonuclease domain-containing protein</fullName>
    </recommendedName>
</protein>
<evidence type="ECO:0000256" key="5">
    <source>
        <dbReference type="ARBA" id="ARBA00022723"/>
    </source>
</evidence>
<dbReference type="Proteomes" id="UP001196980">
    <property type="component" value="Unassembled WGS sequence"/>
</dbReference>
<name>A0ABS6S404_9BACT</name>
<keyword evidence="7" id="KW-0255">Endonuclease</keyword>
<evidence type="ECO:0000256" key="7">
    <source>
        <dbReference type="ARBA" id="ARBA00022759"/>
    </source>
</evidence>
<evidence type="ECO:0000256" key="1">
    <source>
        <dbReference type="ARBA" id="ARBA00022679"/>
    </source>
</evidence>
<evidence type="ECO:0000256" key="2">
    <source>
        <dbReference type="ARBA" id="ARBA00022695"/>
    </source>
</evidence>
<keyword evidence="6" id="KW-0547">Nucleotide-binding</keyword>
<keyword evidence="14" id="KW-1185">Reference proteome</keyword>
<keyword evidence="3" id="KW-0235">DNA replication</keyword>
<keyword evidence="10" id="KW-0238">DNA-binding</keyword>
<evidence type="ECO:0000256" key="9">
    <source>
        <dbReference type="ARBA" id="ARBA00023124"/>
    </source>
</evidence>
<dbReference type="RefSeq" id="WP_218254212.1">
    <property type="nucleotide sequence ID" value="NZ_JABXWD010000684.1"/>
</dbReference>
<evidence type="ECO:0000313" key="14">
    <source>
        <dbReference type="Proteomes" id="UP001196980"/>
    </source>
</evidence>
<evidence type="ECO:0000256" key="3">
    <source>
        <dbReference type="ARBA" id="ARBA00022705"/>
    </source>
</evidence>
<keyword evidence="2" id="KW-0548">Nucleotidyltransferase</keyword>